<feature type="transmembrane region" description="Helical" evidence="1">
    <location>
        <begin position="26"/>
        <end position="46"/>
    </location>
</feature>
<evidence type="ECO:0000313" key="3">
    <source>
        <dbReference type="Proteomes" id="UP000252586"/>
    </source>
</evidence>
<evidence type="ECO:0000313" key="2">
    <source>
        <dbReference type="EMBL" id="RBO94061.1"/>
    </source>
</evidence>
<reference evidence="2 3" key="1">
    <citation type="submission" date="2018-06" db="EMBL/GenBank/DDBJ databases">
        <title>Genomic Encyclopedia of Type Strains, Phase IV (KMG-IV): sequencing the most valuable type-strain genomes for metagenomic binning, comparative biology and taxonomic classification.</title>
        <authorList>
            <person name="Goeker M."/>
        </authorList>
    </citation>
    <scope>NUCLEOTIDE SEQUENCE [LARGE SCALE GENOMIC DNA]</scope>
    <source>
        <strain evidence="2 3">DSM 44599</strain>
    </source>
</reference>
<keyword evidence="1" id="KW-0812">Transmembrane</keyword>
<sequence>MTPRLPATLRDGAALARRFARTTPGIIAALALALVVLCLFAGFTGAGQLGGKIERGEEVLTRTEPLADAAQNLYVSLSAADAAAAEAFLSGGVESPEIRVRYQQALADAADALAQATTGAADERTRRIVARISAELPAYTGLVEAARANNRQGFPVGSAYLRQASDVMQNSLLRNAEELSSARFAALHEDQRAIGALPFTTIAAQLLVLAALGGGSLVLLRRTNRRVNTGLVAAAAATGVALVWTVAATGVAGAALGAGPGGSASDFETLAEARILAQQARTAETLQLITRGDIAASEEAFTTHTTALRDRVHAVTGEDSAAAQRLQGWTEGHRWQLAAYQSADYPAAVTQAIGTGPQTSATRFAELDRTLREDLQRVRSDLRGGVDGAGDTLTLSPSGTLLLMLFAAAAAVAGLWPRLKEFL</sequence>
<keyword evidence="3" id="KW-1185">Reference proteome</keyword>
<keyword evidence="1" id="KW-0472">Membrane</keyword>
<feature type="transmembrane region" description="Helical" evidence="1">
    <location>
        <begin position="232"/>
        <end position="256"/>
    </location>
</feature>
<keyword evidence="1" id="KW-1133">Transmembrane helix</keyword>
<feature type="transmembrane region" description="Helical" evidence="1">
    <location>
        <begin position="202"/>
        <end position="220"/>
    </location>
</feature>
<dbReference type="Proteomes" id="UP000252586">
    <property type="component" value="Unassembled WGS sequence"/>
</dbReference>
<protein>
    <recommendedName>
        <fullName evidence="4">Secreted protein</fullName>
    </recommendedName>
</protein>
<dbReference type="STRING" id="1210090.GCA_001613185_00142"/>
<organism evidence="2 3">
    <name type="scientific">Nocardia puris</name>
    <dbReference type="NCBI Taxonomy" id="208602"/>
    <lineage>
        <taxon>Bacteria</taxon>
        <taxon>Bacillati</taxon>
        <taxon>Actinomycetota</taxon>
        <taxon>Actinomycetes</taxon>
        <taxon>Mycobacteriales</taxon>
        <taxon>Nocardiaceae</taxon>
        <taxon>Nocardia</taxon>
    </lineage>
</organism>
<gene>
    <name evidence="2" type="ORF">DFR74_102481</name>
</gene>
<proteinExistence type="predicted"/>
<comment type="caution">
    <text evidence="2">The sequence shown here is derived from an EMBL/GenBank/DDBJ whole genome shotgun (WGS) entry which is preliminary data.</text>
</comment>
<accession>A0A366DVD3</accession>
<name>A0A366DVD3_9NOCA</name>
<dbReference type="EMBL" id="QNRE01000002">
    <property type="protein sequence ID" value="RBO94061.1"/>
    <property type="molecule type" value="Genomic_DNA"/>
</dbReference>
<dbReference type="AlphaFoldDB" id="A0A366DVD3"/>
<feature type="transmembrane region" description="Helical" evidence="1">
    <location>
        <begin position="401"/>
        <end position="419"/>
    </location>
</feature>
<evidence type="ECO:0000256" key="1">
    <source>
        <dbReference type="SAM" id="Phobius"/>
    </source>
</evidence>
<evidence type="ECO:0008006" key="4">
    <source>
        <dbReference type="Google" id="ProtNLM"/>
    </source>
</evidence>
<dbReference type="RefSeq" id="WP_232331575.1">
    <property type="nucleotide sequence ID" value="NZ_CP107943.1"/>
</dbReference>